<evidence type="ECO:0000256" key="3">
    <source>
        <dbReference type="ARBA" id="ARBA00022989"/>
    </source>
</evidence>
<dbReference type="OrthoDB" id="342281at2759"/>
<dbReference type="PANTHER" id="PTHR12911:SF8">
    <property type="entry name" value="KLAROID PROTEIN-RELATED"/>
    <property type="match status" value="1"/>
</dbReference>
<comment type="caution">
    <text evidence="8">The sequence shown here is derived from an EMBL/GenBank/DDBJ whole genome shotgun (WGS) entry which is preliminary data.</text>
</comment>
<feature type="domain" description="SUN" evidence="7">
    <location>
        <begin position="363"/>
        <end position="543"/>
    </location>
</feature>
<accession>A0A1V9ZSE2</accession>
<evidence type="ECO:0000256" key="2">
    <source>
        <dbReference type="ARBA" id="ARBA00022692"/>
    </source>
</evidence>
<dbReference type="AlphaFoldDB" id="A0A1V9ZSE2"/>
<gene>
    <name evidence="8" type="ORF">ACHHYP_02162</name>
</gene>
<dbReference type="InterPro" id="IPR012919">
    <property type="entry name" value="SUN_dom"/>
</dbReference>
<dbReference type="PANTHER" id="PTHR12911">
    <property type="entry name" value="SAD1/UNC-84-LIKE PROTEIN-RELATED"/>
    <property type="match status" value="1"/>
</dbReference>
<dbReference type="InterPro" id="IPR045119">
    <property type="entry name" value="SUN1-5"/>
</dbReference>
<feature type="compositionally biased region" description="Basic residues" evidence="5">
    <location>
        <begin position="1"/>
        <end position="10"/>
    </location>
</feature>
<evidence type="ECO:0000256" key="5">
    <source>
        <dbReference type="SAM" id="MobiDB-lite"/>
    </source>
</evidence>
<evidence type="ECO:0000256" key="1">
    <source>
        <dbReference type="ARBA" id="ARBA00004370"/>
    </source>
</evidence>
<dbReference type="EMBL" id="JNBR01000020">
    <property type="protein sequence ID" value="OQS00925.1"/>
    <property type="molecule type" value="Genomic_DNA"/>
</dbReference>
<evidence type="ECO:0000313" key="9">
    <source>
        <dbReference type="Proteomes" id="UP000243579"/>
    </source>
</evidence>
<comment type="subcellular location">
    <subcellularLocation>
        <location evidence="1">Membrane</location>
    </subcellularLocation>
</comment>
<proteinExistence type="predicted"/>
<feature type="compositionally biased region" description="Acidic residues" evidence="5">
    <location>
        <begin position="64"/>
        <end position="83"/>
    </location>
</feature>
<dbReference type="STRING" id="1202772.A0A1V9ZSE2"/>
<reference evidence="8 9" key="1">
    <citation type="journal article" date="2014" name="Genome Biol. Evol.">
        <title>The secreted proteins of Achlya hypogyna and Thraustotheca clavata identify the ancestral oomycete secretome and reveal gene acquisitions by horizontal gene transfer.</title>
        <authorList>
            <person name="Misner I."/>
            <person name="Blouin N."/>
            <person name="Leonard G."/>
            <person name="Richards T.A."/>
            <person name="Lane C.E."/>
        </authorList>
    </citation>
    <scope>NUCLEOTIDE SEQUENCE [LARGE SCALE GENOMIC DNA]</scope>
    <source>
        <strain evidence="8 9">ATCC 48635</strain>
    </source>
</reference>
<keyword evidence="2 6" id="KW-0812">Transmembrane</keyword>
<dbReference type="GO" id="GO:0005635">
    <property type="term" value="C:nuclear envelope"/>
    <property type="evidence" value="ECO:0007669"/>
    <property type="project" value="TreeGrafter"/>
</dbReference>
<feature type="region of interest" description="Disordered" evidence="5">
    <location>
        <begin position="1"/>
        <end position="86"/>
    </location>
</feature>
<dbReference type="PROSITE" id="PS51469">
    <property type="entry name" value="SUN"/>
    <property type="match status" value="1"/>
</dbReference>
<feature type="transmembrane region" description="Helical" evidence="6">
    <location>
        <begin position="112"/>
        <end position="131"/>
    </location>
</feature>
<keyword evidence="3 6" id="KW-1133">Transmembrane helix</keyword>
<dbReference type="Proteomes" id="UP000243579">
    <property type="component" value="Unassembled WGS sequence"/>
</dbReference>
<evidence type="ECO:0000259" key="7">
    <source>
        <dbReference type="PROSITE" id="PS51469"/>
    </source>
</evidence>
<name>A0A1V9ZSE2_ACHHY</name>
<dbReference type="Gene3D" id="2.60.120.260">
    <property type="entry name" value="Galactose-binding domain-like"/>
    <property type="match status" value="1"/>
</dbReference>
<dbReference type="Pfam" id="PF07738">
    <property type="entry name" value="Sad1_UNC"/>
    <property type="match status" value="1"/>
</dbReference>
<evidence type="ECO:0000256" key="6">
    <source>
        <dbReference type="SAM" id="Phobius"/>
    </source>
</evidence>
<evidence type="ECO:0000256" key="4">
    <source>
        <dbReference type="ARBA" id="ARBA00023136"/>
    </source>
</evidence>
<protein>
    <recommendedName>
        <fullName evidence="7">SUN domain-containing protein</fullName>
    </recommendedName>
</protein>
<evidence type="ECO:0000313" key="8">
    <source>
        <dbReference type="EMBL" id="OQS00925.1"/>
    </source>
</evidence>
<dbReference type="GO" id="GO:0043495">
    <property type="term" value="F:protein-membrane adaptor activity"/>
    <property type="evidence" value="ECO:0007669"/>
    <property type="project" value="TreeGrafter"/>
</dbReference>
<dbReference type="GO" id="GO:0016020">
    <property type="term" value="C:membrane"/>
    <property type="evidence" value="ECO:0007669"/>
    <property type="project" value="UniProtKB-SubCell"/>
</dbReference>
<keyword evidence="9" id="KW-1185">Reference proteome</keyword>
<keyword evidence="4 6" id="KW-0472">Membrane</keyword>
<organism evidence="8 9">
    <name type="scientific">Achlya hypogyna</name>
    <name type="common">Oomycete</name>
    <name type="synonym">Protoachlya hypogyna</name>
    <dbReference type="NCBI Taxonomy" id="1202772"/>
    <lineage>
        <taxon>Eukaryota</taxon>
        <taxon>Sar</taxon>
        <taxon>Stramenopiles</taxon>
        <taxon>Oomycota</taxon>
        <taxon>Saprolegniomycetes</taxon>
        <taxon>Saprolegniales</taxon>
        <taxon>Achlyaceae</taxon>
        <taxon>Achlya</taxon>
    </lineage>
</organism>
<sequence length="545" mass="61057">MHRGTPRSRTLHGTPRDGGSPGFATPPLMYRQRTVSQDSEPPFQRTLFRDDMSGTYRSIHYDGSDDDDFGEEDDLDDEEEDDTPVYRPLPKRKGWLRFHFTKRAIWTRVSGIMGYLWLCLPFVCLIIAFAYPQYLISVIQSSPGSLTSQGHSQAQTIASIQVHLNAMINDMEMLKKRHRDHDAKMDELLFLHEQTAQTVERMAGGERTADYSIDNSPSSHVENLIDAAVKKAQRDLSAEVSAMLAPLEVSIAQLSQQTSVLESNVHDQSTRLQKTIEVAAHQSVDNEVDARIQTQVEHDMARLRTDLDAWVQDETSRMAAKVQDHVVTEVRARLAEGQGARGNNSDCSSPAPQRFDHANIANGASIARDFTGPMWGFFYDRLFAEPAYTSPSYSIFPLCSLLGGRCPLKESHPETAISACSSGKLTIKFSQPTMANTVVIYHPSRDEGVYWRSAPNAFKVTGHALDHDTQEVTSTELGYFEYKDDMKTQEFLLRPEVYLFSTDLVPCSAAATPILGLTLDVMSNHGSTNYTCIYRVRVFGKKTLN</sequence>